<sequence>MRKTAALLTLPLAFVTCLGLASATSAAPGNTPARACVQVVDLRTAPGVNMDVINQMARALGLAEAPTVVGGACNHGIRTDANSPATSYPGRGPVVLRTSEYAPRQQYCTDSVSMEGSAQIPGTDMRPVPGLIVFGSGCTDEFNPLLV</sequence>
<accession>A0AA86IVG4</accession>
<gene>
    <name evidence="2" type="ORF">SYYSPA8_37255</name>
</gene>
<name>A0AA86IVG4_9ACTN</name>
<organism evidence="2 3">
    <name type="scientific">Streptomyces yaizuensis</name>
    <dbReference type="NCBI Taxonomy" id="2989713"/>
    <lineage>
        <taxon>Bacteria</taxon>
        <taxon>Bacillati</taxon>
        <taxon>Actinomycetota</taxon>
        <taxon>Actinomycetes</taxon>
        <taxon>Kitasatosporales</taxon>
        <taxon>Streptomycetaceae</taxon>
        <taxon>Streptomyces</taxon>
    </lineage>
</organism>
<evidence type="ECO:0000313" key="2">
    <source>
        <dbReference type="EMBL" id="BDT39569.1"/>
    </source>
</evidence>
<keyword evidence="2" id="KW-0614">Plasmid</keyword>
<evidence type="ECO:0000313" key="3">
    <source>
        <dbReference type="Proteomes" id="UP001291653"/>
    </source>
</evidence>
<protein>
    <submittedName>
        <fullName evidence="2">Uncharacterized protein</fullName>
    </submittedName>
</protein>
<feature type="signal peptide" evidence="1">
    <location>
        <begin position="1"/>
        <end position="26"/>
    </location>
</feature>
<feature type="chain" id="PRO_5041634894" evidence="1">
    <location>
        <begin position="27"/>
        <end position="147"/>
    </location>
</feature>
<dbReference type="RefSeq" id="WP_323451928.1">
    <property type="nucleotide sequence ID" value="NZ_LC735414.1"/>
</dbReference>
<dbReference type="AlphaFoldDB" id="A0AA86IVG4"/>
<reference evidence="2 3" key="1">
    <citation type="submission" date="2022-10" db="EMBL/GenBank/DDBJ databases">
        <title>Draft genome sequence of Streptomyces sp. YSPA8.</title>
        <authorList>
            <person name="Moriuchi R."/>
            <person name="Dohra H."/>
            <person name="Yamamura H."/>
            <person name="Kodani S."/>
        </authorList>
    </citation>
    <scope>NUCLEOTIDE SEQUENCE [LARGE SCALE GENOMIC DNA]</scope>
    <source>
        <strain evidence="2 3">YSPA8</strain>
        <plasmid evidence="2 3">pYSPA8-1</plasmid>
    </source>
</reference>
<geneLocation type="plasmid" evidence="2 3">
    <name>pYSPA8-1</name>
</geneLocation>
<dbReference type="EMBL" id="LC735414">
    <property type="protein sequence ID" value="BDT39569.1"/>
    <property type="molecule type" value="Genomic_DNA"/>
</dbReference>
<keyword evidence="3" id="KW-1185">Reference proteome</keyword>
<dbReference type="Proteomes" id="UP001291653">
    <property type="component" value="Plasmid pYSPA8-1"/>
</dbReference>
<keyword evidence="1" id="KW-0732">Signal</keyword>
<proteinExistence type="predicted"/>
<evidence type="ECO:0000256" key="1">
    <source>
        <dbReference type="SAM" id="SignalP"/>
    </source>
</evidence>